<organism evidence="2 3">
    <name type="scientific">Pseudodesulfovibrio hydrargyri</name>
    <dbReference type="NCBI Taxonomy" id="2125990"/>
    <lineage>
        <taxon>Bacteria</taxon>
        <taxon>Pseudomonadati</taxon>
        <taxon>Thermodesulfobacteriota</taxon>
        <taxon>Desulfovibrionia</taxon>
        <taxon>Desulfovibrionales</taxon>
        <taxon>Desulfovibrionaceae</taxon>
    </lineage>
</organism>
<dbReference type="NCBIfam" id="TIGR00199">
    <property type="entry name" value="PncC_domain"/>
    <property type="match status" value="1"/>
</dbReference>
<dbReference type="EC" id="3.5.1.42" evidence="2"/>
<gene>
    <name evidence="2" type="primary">pncC</name>
    <name evidence="2" type="ORF">BerOc1_01460</name>
</gene>
<evidence type="ECO:0000313" key="3">
    <source>
        <dbReference type="Proteomes" id="UP000181901"/>
    </source>
</evidence>
<dbReference type="EMBL" id="LKAQ01000004">
    <property type="protein sequence ID" value="OIQ49535.1"/>
    <property type="molecule type" value="Genomic_DNA"/>
</dbReference>
<comment type="caution">
    <text evidence="2">The sequence shown here is derived from an EMBL/GenBank/DDBJ whole genome shotgun (WGS) entry which is preliminary data.</text>
</comment>
<dbReference type="SUPFAM" id="SSF142433">
    <property type="entry name" value="CinA-like"/>
    <property type="match status" value="1"/>
</dbReference>
<protein>
    <submittedName>
        <fullName evidence="2">Nicotinamide-nucleotide amidohydrolase PncC</fullName>
        <ecNumber evidence="2">3.5.1.42</ecNumber>
    </submittedName>
</protein>
<dbReference type="Proteomes" id="UP000181901">
    <property type="component" value="Unassembled WGS sequence"/>
</dbReference>
<keyword evidence="2" id="KW-0378">Hydrolase</keyword>
<feature type="domain" description="CinA C-terminal" evidence="1">
    <location>
        <begin position="11"/>
        <end position="157"/>
    </location>
</feature>
<dbReference type="OrthoDB" id="9801454at2"/>
<dbReference type="GO" id="GO:0019159">
    <property type="term" value="F:nicotinamide-nucleotide amidase activity"/>
    <property type="evidence" value="ECO:0007669"/>
    <property type="project" value="UniProtKB-EC"/>
</dbReference>
<keyword evidence="3" id="KW-1185">Reference proteome</keyword>
<dbReference type="AlphaFoldDB" id="A0A1J5N8B6"/>
<dbReference type="InterPro" id="IPR036653">
    <property type="entry name" value="CinA-like_C"/>
</dbReference>
<evidence type="ECO:0000259" key="1">
    <source>
        <dbReference type="Pfam" id="PF02464"/>
    </source>
</evidence>
<accession>A0A1J5N8B6</accession>
<name>A0A1J5N8B6_9BACT</name>
<evidence type="ECO:0000313" key="2">
    <source>
        <dbReference type="EMBL" id="OIQ49535.1"/>
    </source>
</evidence>
<dbReference type="InterPro" id="IPR008136">
    <property type="entry name" value="CinA_C"/>
</dbReference>
<sequence>MDTYLISRAVAEVGECLRVQKHFLATAESCTGGLLASTLTDTPGSSEWFAGSVVAYSNAVKNKLLGVPDETLEQHGAVSEPVVLAMARGVLETIGADVSVAVSGIAGPSGGTPEKPVGTVWIAWAWPGGSRAKRYNFQGTRDQVKSQTVMAAINGLLGVTK</sequence>
<proteinExistence type="predicted"/>
<dbReference type="RefSeq" id="WP_071545040.1">
    <property type="nucleotide sequence ID" value="NZ_LKAQ01000004.1"/>
</dbReference>
<reference evidence="2 3" key="1">
    <citation type="submission" date="2015-09" db="EMBL/GenBank/DDBJ databases">
        <title>Genome of Desulfovibrio dechloracetivorans BerOc1, a mercury methylating strain isolated from highly hydrocarbons and metals contaminated coastal sediments.</title>
        <authorList>
            <person name="Goni Urriza M."/>
            <person name="Gassie C."/>
            <person name="Bouchez O."/>
            <person name="Klopp C."/>
            <person name="Ranchou-Peyruse A."/>
            <person name="Remy G."/>
        </authorList>
    </citation>
    <scope>NUCLEOTIDE SEQUENCE [LARGE SCALE GENOMIC DNA]</scope>
    <source>
        <strain evidence="2 3">BerOc1</strain>
    </source>
</reference>
<dbReference type="Gene3D" id="3.90.950.20">
    <property type="entry name" value="CinA-like"/>
    <property type="match status" value="1"/>
</dbReference>
<dbReference type="Pfam" id="PF02464">
    <property type="entry name" value="CinA"/>
    <property type="match status" value="1"/>
</dbReference>